<keyword evidence="2" id="KW-1185">Reference proteome</keyword>
<feature type="non-terminal residue" evidence="1">
    <location>
        <position position="80"/>
    </location>
</feature>
<protein>
    <submittedName>
        <fullName evidence="1">Uncharacterized protein</fullName>
    </submittedName>
</protein>
<reference evidence="1 2" key="1">
    <citation type="journal article" date="2019" name="Int. J. Syst. Evol. Microbiol.">
        <title>The Global Catalogue of Microorganisms (GCM) 10K type strain sequencing project: providing services to taxonomists for standard genome sequencing and annotation.</title>
        <authorList>
            <consortium name="The Broad Institute Genomics Platform"/>
            <consortium name="The Broad Institute Genome Sequencing Center for Infectious Disease"/>
            <person name="Wu L."/>
            <person name="Ma J."/>
        </authorList>
    </citation>
    <scope>NUCLEOTIDE SEQUENCE [LARGE SCALE GENOMIC DNA]</scope>
    <source>
        <strain evidence="1 2">LMG 29247</strain>
    </source>
</reference>
<name>A0ABD5SUC1_9EURY</name>
<dbReference type="Proteomes" id="UP001596383">
    <property type="component" value="Unassembled WGS sequence"/>
</dbReference>
<proteinExistence type="predicted"/>
<organism evidence="1 2">
    <name type="scientific">Natrinema soli</name>
    <dbReference type="NCBI Taxonomy" id="1930624"/>
    <lineage>
        <taxon>Archaea</taxon>
        <taxon>Methanobacteriati</taxon>
        <taxon>Methanobacteriota</taxon>
        <taxon>Stenosarchaea group</taxon>
        <taxon>Halobacteria</taxon>
        <taxon>Halobacteriales</taxon>
        <taxon>Natrialbaceae</taxon>
        <taxon>Natrinema</taxon>
    </lineage>
</organism>
<evidence type="ECO:0000313" key="2">
    <source>
        <dbReference type="Proteomes" id="UP001596383"/>
    </source>
</evidence>
<gene>
    <name evidence="1" type="ORF">ACFQE6_28125</name>
</gene>
<accession>A0ABD5SUC1</accession>
<evidence type="ECO:0000313" key="1">
    <source>
        <dbReference type="EMBL" id="MFC6768739.1"/>
    </source>
</evidence>
<dbReference type="AlphaFoldDB" id="A0ABD5SUC1"/>
<dbReference type="EMBL" id="JBHSWV010000614">
    <property type="protein sequence ID" value="MFC6768739.1"/>
    <property type="molecule type" value="Genomic_DNA"/>
</dbReference>
<sequence>MDESPSVSESFDDPRITPQFCRRLPDSTGDLVLLGVVHDHPASIARVERVLQRVEPETLALELPPVAMPLYRIYARKGDA</sequence>
<comment type="caution">
    <text evidence="1">The sequence shown here is derived from an EMBL/GenBank/DDBJ whole genome shotgun (WGS) entry which is preliminary data.</text>
</comment>